<evidence type="ECO:0000313" key="2">
    <source>
        <dbReference type="Proteomes" id="UP000799771"/>
    </source>
</evidence>
<protein>
    <submittedName>
        <fullName evidence="1">Uncharacterized protein</fullName>
    </submittedName>
</protein>
<gene>
    <name evidence="1" type="ORF">P153DRAFT_299402</name>
</gene>
<organism evidence="1 2">
    <name type="scientific">Dothidotthia symphoricarpi CBS 119687</name>
    <dbReference type="NCBI Taxonomy" id="1392245"/>
    <lineage>
        <taxon>Eukaryota</taxon>
        <taxon>Fungi</taxon>
        <taxon>Dikarya</taxon>
        <taxon>Ascomycota</taxon>
        <taxon>Pezizomycotina</taxon>
        <taxon>Dothideomycetes</taxon>
        <taxon>Pleosporomycetidae</taxon>
        <taxon>Pleosporales</taxon>
        <taxon>Dothidotthiaceae</taxon>
        <taxon>Dothidotthia</taxon>
    </lineage>
</organism>
<reference evidence="1" key="1">
    <citation type="journal article" date="2020" name="Stud. Mycol.">
        <title>101 Dothideomycetes genomes: a test case for predicting lifestyles and emergence of pathogens.</title>
        <authorList>
            <person name="Haridas S."/>
            <person name="Albert R."/>
            <person name="Binder M."/>
            <person name="Bloem J."/>
            <person name="Labutti K."/>
            <person name="Salamov A."/>
            <person name="Andreopoulos B."/>
            <person name="Baker S."/>
            <person name="Barry K."/>
            <person name="Bills G."/>
            <person name="Bluhm B."/>
            <person name="Cannon C."/>
            <person name="Castanera R."/>
            <person name="Culley D."/>
            <person name="Daum C."/>
            <person name="Ezra D."/>
            <person name="Gonzalez J."/>
            <person name="Henrissat B."/>
            <person name="Kuo A."/>
            <person name="Liang C."/>
            <person name="Lipzen A."/>
            <person name="Lutzoni F."/>
            <person name="Magnuson J."/>
            <person name="Mondo S."/>
            <person name="Nolan M."/>
            <person name="Ohm R."/>
            <person name="Pangilinan J."/>
            <person name="Park H.-J."/>
            <person name="Ramirez L."/>
            <person name="Alfaro M."/>
            <person name="Sun H."/>
            <person name="Tritt A."/>
            <person name="Yoshinaga Y."/>
            <person name="Zwiers L.-H."/>
            <person name="Turgeon B."/>
            <person name="Goodwin S."/>
            <person name="Spatafora J."/>
            <person name="Crous P."/>
            <person name="Grigoriev I."/>
        </authorList>
    </citation>
    <scope>NUCLEOTIDE SEQUENCE</scope>
    <source>
        <strain evidence="1">CBS 119687</strain>
    </source>
</reference>
<dbReference type="GeneID" id="54404707"/>
<sequence>IFKSNKVKGSFFLITLLDTINYIINNLLTRNITLFTKIKLKILNLAKKYSINITNSLAYSINTTLRN</sequence>
<keyword evidence="2" id="KW-1185">Reference proteome</keyword>
<evidence type="ECO:0000313" key="1">
    <source>
        <dbReference type="EMBL" id="KAF2125606.1"/>
    </source>
</evidence>
<feature type="non-terminal residue" evidence="1">
    <location>
        <position position="1"/>
    </location>
</feature>
<name>A0A6A6A245_9PLEO</name>
<proteinExistence type="predicted"/>
<dbReference type="AlphaFoldDB" id="A0A6A6A245"/>
<dbReference type="RefSeq" id="XP_033519998.1">
    <property type="nucleotide sequence ID" value="XM_033664275.1"/>
</dbReference>
<accession>A0A6A6A245</accession>
<dbReference type="EMBL" id="ML977515">
    <property type="protein sequence ID" value="KAF2125606.1"/>
    <property type="molecule type" value="Genomic_DNA"/>
</dbReference>
<dbReference type="Proteomes" id="UP000799771">
    <property type="component" value="Unassembled WGS sequence"/>
</dbReference>
<dbReference type="OrthoDB" id="3791653at2759"/>